<dbReference type="PIRSF" id="PIRSF000185">
    <property type="entry name" value="Glu_DH"/>
    <property type="match status" value="1"/>
</dbReference>
<proteinExistence type="inferred from homology"/>
<dbReference type="Proteomes" id="UP000320776">
    <property type="component" value="Chromosome"/>
</dbReference>
<evidence type="ECO:0000256" key="7">
    <source>
        <dbReference type="PIRSR" id="PIRSR000185-3"/>
    </source>
</evidence>
<dbReference type="Pfam" id="PF00208">
    <property type="entry name" value="ELFV_dehydrog"/>
    <property type="match status" value="1"/>
</dbReference>
<feature type="active site" description="Proton donor" evidence="5">
    <location>
        <position position="103"/>
    </location>
</feature>
<accession>A0A517DXQ8</accession>
<dbReference type="GO" id="GO:0000166">
    <property type="term" value="F:nucleotide binding"/>
    <property type="evidence" value="ECO:0007669"/>
    <property type="project" value="UniProtKB-KW"/>
</dbReference>
<evidence type="ECO:0000313" key="11">
    <source>
        <dbReference type="Proteomes" id="UP000320776"/>
    </source>
</evidence>
<evidence type="ECO:0000256" key="1">
    <source>
        <dbReference type="ARBA" id="ARBA00006382"/>
    </source>
</evidence>
<dbReference type="OrthoDB" id="9803297at2"/>
<evidence type="ECO:0000256" key="6">
    <source>
        <dbReference type="PIRSR" id="PIRSR000185-2"/>
    </source>
</evidence>
<dbReference type="PRINTS" id="PR00082">
    <property type="entry name" value="GLFDHDRGNASE"/>
</dbReference>
<feature type="binding site" evidence="6">
    <location>
        <position position="218"/>
    </location>
    <ligand>
        <name>NAD(+)</name>
        <dbReference type="ChEBI" id="CHEBI:57540"/>
    </ligand>
</feature>
<dbReference type="SUPFAM" id="SSF51735">
    <property type="entry name" value="NAD(P)-binding Rossmann-fold domains"/>
    <property type="match status" value="1"/>
</dbReference>
<comment type="similarity">
    <text evidence="1 4 8">Belongs to the Glu/Leu/Phe/Val dehydrogenases family.</text>
</comment>
<sequence length="412" mass="44842">MQNIFEMAKIPLDKAAALIKINPAAAKLLAEPERTLEVSIPVIMDDGRLEVFTGYRAQHNTALGPAKGGIRFHQHVTMDEVKTLSFWMTFKSAILNLPYGGGKGGVVVDPRNLSRRELEGLSRGYIQKIAPVIGEYVDIPAPDVNTDSRIMGWMMDEYSKVYGRLAPGVITGKPKTIGGSAGRGSATGRGVMFTVREAFKKLGIDARQATAAVQGFGNVGSFTAKLLYDIGVTIVAVSDVQGAIYKEDGFNPYAVEEYLKDHGSVAGFPGTSSMDNAELLELPVTVLAPCALESQITGENAGRIQAKIIAEGANGPTTPAADELLDQRGVMIIPDVLANAGGVTVSYFEWVQNLYRYYWTEKEVHARQEEMMVEAFAKVYEAGQQYNCTLRVAAYVVALERLTEAMKLRGWY</sequence>
<feature type="binding site" evidence="6">
    <location>
        <position position="91"/>
    </location>
    <ligand>
        <name>substrate</name>
    </ligand>
</feature>
<evidence type="ECO:0000259" key="9">
    <source>
        <dbReference type="SMART" id="SM00839"/>
    </source>
</evidence>
<dbReference type="CDD" id="cd01076">
    <property type="entry name" value="NAD_bind_1_Glu_DH"/>
    <property type="match status" value="1"/>
</dbReference>
<keyword evidence="6" id="KW-0547">Nucleotide-binding</keyword>
<dbReference type="PANTHER" id="PTHR11606:SF13">
    <property type="entry name" value="GLUTAMATE DEHYDROGENASE 1, MITOCHONDRIAL"/>
    <property type="match status" value="1"/>
</dbReference>
<dbReference type="InterPro" id="IPR033524">
    <property type="entry name" value="Glu/Leu/Phe/Val_DH_AS"/>
</dbReference>
<evidence type="ECO:0000256" key="2">
    <source>
        <dbReference type="ARBA" id="ARBA00012896"/>
    </source>
</evidence>
<dbReference type="KEGG" id="sted:SPTER_35660"/>
<dbReference type="GO" id="GO:0004352">
    <property type="term" value="F:glutamate dehydrogenase (NAD+) activity"/>
    <property type="evidence" value="ECO:0007669"/>
    <property type="project" value="TreeGrafter"/>
</dbReference>
<evidence type="ECO:0000256" key="8">
    <source>
        <dbReference type="RuleBase" id="RU004417"/>
    </source>
</evidence>
<dbReference type="EMBL" id="CP036259">
    <property type="protein sequence ID" value="QDR82145.1"/>
    <property type="molecule type" value="Genomic_DNA"/>
</dbReference>
<keyword evidence="3 4" id="KW-0560">Oxidoreductase</keyword>
<evidence type="ECO:0000256" key="4">
    <source>
        <dbReference type="PIRNR" id="PIRNR000185"/>
    </source>
</evidence>
<dbReference type="InterPro" id="IPR006095">
    <property type="entry name" value="Glu/Leu/Phe/Val/Trp_DH"/>
</dbReference>
<dbReference type="InterPro" id="IPR046346">
    <property type="entry name" value="Aminoacid_DH-like_N_sf"/>
</dbReference>
<dbReference type="InterPro" id="IPR014362">
    <property type="entry name" value="Glu_DH"/>
</dbReference>
<evidence type="ECO:0000256" key="3">
    <source>
        <dbReference type="ARBA" id="ARBA00023002"/>
    </source>
</evidence>
<evidence type="ECO:0000313" key="10">
    <source>
        <dbReference type="EMBL" id="QDR82145.1"/>
    </source>
</evidence>
<keyword evidence="11" id="KW-1185">Reference proteome</keyword>
<dbReference type="InterPro" id="IPR033922">
    <property type="entry name" value="NAD_bind_Glu_DH"/>
</dbReference>
<dbReference type="GO" id="GO:0006538">
    <property type="term" value="P:L-glutamate catabolic process"/>
    <property type="evidence" value="ECO:0007669"/>
    <property type="project" value="TreeGrafter"/>
</dbReference>
<dbReference type="SMART" id="SM00839">
    <property type="entry name" value="ELFV_dehydrog"/>
    <property type="match status" value="1"/>
</dbReference>
<dbReference type="FunFam" id="3.40.50.10860:FF:000003">
    <property type="entry name" value="Glutamate dehydrogenase"/>
    <property type="match status" value="1"/>
</dbReference>
<dbReference type="RefSeq" id="WP_144351566.1">
    <property type="nucleotide sequence ID" value="NZ_CP036259.1"/>
</dbReference>
<feature type="binding site" evidence="6">
    <location>
        <position position="187"/>
    </location>
    <ligand>
        <name>NAD(+)</name>
        <dbReference type="ChEBI" id="CHEBI:57540"/>
    </ligand>
</feature>
<dbReference type="PANTHER" id="PTHR11606">
    <property type="entry name" value="GLUTAMATE DEHYDROGENASE"/>
    <property type="match status" value="1"/>
</dbReference>
<dbReference type="PROSITE" id="PS00074">
    <property type="entry name" value="GLFV_DEHYDROGENASE"/>
    <property type="match status" value="1"/>
</dbReference>
<keyword evidence="6" id="KW-0520">NAD</keyword>
<gene>
    <name evidence="10" type="primary">gdhA</name>
    <name evidence="10" type="ORF">SPTER_35660</name>
</gene>
<dbReference type="SUPFAM" id="SSF53223">
    <property type="entry name" value="Aminoacid dehydrogenase-like, N-terminal domain"/>
    <property type="match status" value="1"/>
</dbReference>
<dbReference type="Gene3D" id="3.40.50.10860">
    <property type="entry name" value="Leucine Dehydrogenase, chain A, domain 1"/>
    <property type="match status" value="1"/>
</dbReference>
<organism evidence="10 11">
    <name type="scientific">Sporomusa termitida</name>
    <dbReference type="NCBI Taxonomy" id="2377"/>
    <lineage>
        <taxon>Bacteria</taxon>
        <taxon>Bacillati</taxon>
        <taxon>Bacillota</taxon>
        <taxon>Negativicutes</taxon>
        <taxon>Selenomonadales</taxon>
        <taxon>Sporomusaceae</taxon>
        <taxon>Sporomusa</taxon>
    </lineage>
</organism>
<feature type="binding site" evidence="6">
    <location>
        <position position="67"/>
    </location>
    <ligand>
        <name>substrate</name>
    </ligand>
</feature>
<feature type="site" description="Important for catalysis" evidence="7">
    <location>
        <position position="143"/>
    </location>
</feature>
<feature type="domain" description="Glutamate/phenylalanine/leucine/valine/L-tryptophan dehydrogenase C-terminal" evidence="9">
    <location>
        <begin position="180"/>
        <end position="410"/>
    </location>
</feature>
<feature type="binding site" evidence="6">
    <location>
        <position position="346"/>
    </location>
    <ligand>
        <name>substrate</name>
    </ligand>
</feature>
<dbReference type="Gene3D" id="3.40.50.720">
    <property type="entry name" value="NAD(P)-binding Rossmann-like Domain"/>
    <property type="match status" value="1"/>
</dbReference>
<dbReference type="Pfam" id="PF02812">
    <property type="entry name" value="ELFV_dehydrog_N"/>
    <property type="match status" value="1"/>
</dbReference>
<reference evidence="10 11" key="1">
    <citation type="submission" date="2019-02" db="EMBL/GenBank/DDBJ databases">
        <title>Closed genome of Sporomusa termitida DSM 4440.</title>
        <authorList>
            <person name="Poehlein A."/>
            <person name="Daniel R."/>
        </authorList>
    </citation>
    <scope>NUCLEOTIDE SEQUENCE [LARGE SCALE GENOMIC DNA]</scope>
    <source>
        <strain evidence="10 11">DSM 4440</strain>
    </source>
</reference>
<name>A0A517DXQ8_9FIRM</name>
<dbReference type="InterPro" id="IPR006096">
    <property type="entry name" value="Glu/Leu/Phe/Val/Trp_DH_C"/>
</dbReference>
<evidence type="ECO:0000256" key="5">
    <source>
        <dbReference type="PIRSR" id="PIRSR000185-1"/>
    </source>
</evidence>
<dbReference type="InterPro" id="IPR036291">
    <property type="entry name" value="NAD(P)-bd_dom_sf"/>
</dbReference>
<dbReference type="AlphaFoldDB" id="A0A517DXQ8"/>
<protein>
    <recommendedName>
        <fullName evidence="2 4">Glutamate dehydrogenase</fullName>
    </recommendedName>
</protein>
<dbReference type="InterPro" id="IPR006097">
    <property type="entry name" value="Glu/Leu/Phe/Val/Trp_DH_dimer"/>
</dbReference>